<organism evidence="1 2">
    <name type="scientific">Durusdinium trenchii</name>
    <dbReference type="NCBI Taxonomy" id="1381693"/>
    <lineage>
        <taxon>Eukaryota</taxon>
        <taxon>Sar</taxon>
        <taxon>Alveolata</taxon>
        <taxon>Dinophyceae</taxon>
        <taxon>Suessiales</taxon>
        <taxon>Symbiodiniaceae</taxon>
        <taxon>Durusdinium</taxon>
    </lineage>
</organism>
<dbReference type="EMBL" id="CAXAMN010021236">
    <property type="protein sequence ID" value="CAK9057391.1"/>
    <property type="molecule type" value="Genomic_DNA"/>
</dbReference>
<reference evidence="1 2" key="1">
    <citation type="submission" date="2024-02" db="EMBL/GenBank/DDBJ databases">
        <authorList>
            <person name="Chen Y."/>
            <person name="Shah S."/>
            <person name="Dougan E. K."/>
            <person name="Thang M."/>
            <person name="Chan C."/>
        </authorList>
    </citation>
    <scope>NUCLEOTIDE SEQUENCE [LARGE SCALE GENOMIC DNA]</scope>
</reference>
<dbReference type="Proteomes" id="UP001642484">
    <property type="component" value="Unassembled WGS sequence"/>
</dbReference>
<name>A0ABP0N0V8_9DINO</name>
<proteinExistence type="predicted"/>
<sequence>MYRPVHEKGRSPERCPVCLALSGGLDWEHAQVQWNAVVMASAHLLSTTHFEQGFTGLQCPCALGHGPVRSVVATAIAAGARLSPEAFARIFVAVQGREFV</sequence>
<evidence type="ECO:0000313" key="1">
    <source>
        <dbReference type="EMBL" id="CAK9057391.1"/>
    </source>
</evidence>
<gene>
    <name evidence="1" type="ORF">CCMP2556_LOCUS28316</name>
</gene>
<comment type="caution">
    <text evidence="1">The sequence shown here is derived from an EMBL/GenBank/DDBJ whole genome shotgun (WGS) entry which is preliminary data.</text>
</comment>
<accession>A0ABP0N0V8</accession>
<keyword evidence="2" id="KW-1185">Reference proteome</keyword>
<protein>
    <submittedName>
        <fullName evidence="1">Uncharacterized protein</fullName>
    </submittedName>
</protein>
<evidence type="ECO:0000313" key="2">
    <source>
        <dbReference type="Proteomes" id="UP001642484"/>
    </source>
</evidence>